<dbReference type="AlphaFoldDB" id="A0A374MN52"/>
<evidence type="ECO:0000313" key="3">
    <source>
        <dbReference type="Proteomes" id="UP000263754"/>
    </source>
</evidence>
<dbReference type="EMBL" id="QSOF01000028">
    <property type="protein sequence ID" value="RGI72902.1"/>
    <property type="molecule type" value="Genomic_DNA"/>
</dbReference>
<proteinExistence type="predicted"/>
<name>A0A374MN52_BACUN</name>
<feature type="domain" description="Immunity protein Imm5" evidence="1">
    <location>
        <begin position="11"/>
        <end position="185"/>
    </location>
</feature>
<organism evidence="2 3">
    <name type="scientific">Bacteroides uniformis</name>
    <dbReference type="NCBI Taxonomy" id="820"/>
    <lineage>
        <taxon>Bacteria</taxon>
        <taxon>Pseudomonadati</taxon>
        <taxon>Bacteroidota</taxon>
        <taxon>Bacteroidia</taxon>
        <taxon>Bacteroidales</taxon>
        <taxon>Bacteroidaceae</taxon>
        <taxon>Bacteroides</taxon>
    </lineage>
</organism>
<gene>
    <name evidence="2" type="ORF">DXD90_16975</name>
</gene>
<dbReference type="InterPro" id="IPR036170">
    <property type="entry name" value="YezG-like_sf"/>
</dbReference>
<dbReference type="RefSeq" id="WP_117963673.1">
    <property type="nucleotide sequence ID" value="NZ_JAQEAU010000005.1"/>
</dbReference>
<dbReference type="InterPro" id="IPR025675">
    <property type="entry name" value="Imm5"/>
</dbReference>
<evidence type="ECO:0000313" key="2">
    <source>
        <dbReference type="EMBL" id="RGI72902.1"/>
    </source>
</evidence>
<reference evidence="2 3" key="1">
    <citation type="submission" date="2018-08" db="EMBL/GenBank/DDBJ databases">
        <title>A genome reference for cultivated species of the human gut microbiota.</title>
        <authorList>
            <person name="Zou Y."/>
            <person name="Xue W."/>
            <person name="Luo G."/>
        </authorList>
    </citation>
    <scope>NUCLEOTIDE SEQUENCE [LARGE SCALE GENOMIC DNA]</scope>
    <source>
        <strain evidence="2 3">TM10-17</strain>
    </source>
</reference>
<comment type="caution">
    <text evidence="2">The sequence shown here is derived from an EMBL/GenBank/DDBJ whole genome shotgun (WGS) entry which is preliminary data.</text>
</comment>
<dbReference type="Pfam" id="PF14423">
    <property type="entry name" value="Imm5"/>
    <property type="match status" value="1"/>
</dbReference>
<sequence>MKYSETINSLIRKGLNEVNHSINGHLPLSIRREILQTINEPCVIGKISISCALKVYPIWNDFFKNDTEIIGLIKQSEKFLLGQINEKELLGNAEHLEVFVQDYNKEDNIMVMFAGMTAVHAAYDVLTSGGMEECVSDEEALQNPDTWDTAFIASLAYNGGAVALDAINHDRNKEFWNWYLTDCIRIAFFNDKLPYPPTTSIVSAKYFSGNNIKEYRTQPNIWKENAECRSRMNDIKGILVKIMDITHWTKSDFYFYHVGTASYTQVFYYKGNELVKFNLDINISMYLSRKVGELKDLMYSLCSQEGAFYLCKITIGREITMDIKFAYNTRDKVLQKSFFDSDFSEDFEKYPRAKKFIPEWLSDILKRKKII</sequence>
<accession>A0A374MN52</accession>
<evidence type="ECO:0000259" key="1">
    <source>
        <dbReference type="Pfam" id="PF14423"/>
    </source>
</evidence>
<dbReference type="Proteomes" id="UP000263754">
    <property type="component" value="Unassembled WGS sequence"/>
</dbReference>
<protein>
    <recommendedName>
        <fullName evidence="1">Immunity protein Imm5 domain-containing protein</fullName>
    </recommendedName>
</protein>
<dbReference type="SUPFAM" id="SSF160424">
    <property type="entry name" value="BH3703-like"/>
    <property type="match status" value="1"/>
</dbReference>